<comment type="caution">
    <text evidence="12">The sequence shown here is derived from an EMBL/GenBank/DDBJ whole genome shotgun (WGS) entry which is preliminary data.</text>
</comment>
<feature type="region of interest" description="Disordered" evidence="11">
    <location>
        <begin position="833"/>
        <end position="854"/>
    </location>
</feature>
<evidence type="ECO:0000256" key="4">
    <source>
        <dbReference type="ARBA" id="ARBA00022737"/>
    </source>
</evidence>
<dbReference type="InterPro" id="IPR036322">
    <property type="entry name" value="WD40_repeat_dom_sf"/>
</dbReference>
<evidence type="ECO:0000256" key="1">
    <source>
        <dbReference type="ARBA" id="ARBA00004430"/>
    </source>
</evidence>
<evidence type="ECO:0000256" key="11">
    <source>
        <dbReference type="SAM" id="MobiDB-lite"/>
    </source>
</evidence>
<dbReference type="GO" id="GO:0007288">
    <property type="term" value="P:sperm axoneme assembly"/>
    <property type="evidence" value="ECO:0007669"/>
    <property type="project" value="TreeGrafter"/>
</dbReference>
<keyword evidence="13" id="KW-1185">Reference proteome</keyword>
<gene>
    <name evidence="12" type="ORF">CRENBAI_013784</name>
</gene>
<comment type="similarity">
    <text evidence="8">Belongs to the CFAP43 family.</text>
</comment>
<evidence type="ECO:0000313" key="13">
    <source>
        <dbReference type="Proteomes" id="UP001311232"/>
    </source>
</evidence>
<dbReference type="PANTHER" id="PTHR14885">
    <property type="entry name" value="CILIA- AND FLAGELLA-ASSOCIATED PROTEIN 43-RELATED"/>
    <property type="match status" value="1"/>
</dbReference>
<dbReference type="Pfam" id="PF25828">
    <property type="entry name" value="CC_Cfap43"/>
    <property type="match status" value="1"/>
</dbReference>
<feature type="coiled-coil region" evidence="10">
    <location>
        <begin position="1034"/>
        <end position="1086"/>
    </location>
</feature>
<proteinExistence type="inferred from homology"/>
<dbReference type="GO" id="GO:0005930">
    <property type="term" value="C:axoneme"/>
    <property type="evidence" value="ECO:0007669"/>
    <property type="project" value="UniProtKB-SubCell"/>
</dbReference>
<dbReference type="SUPFAM" id="SSF50978">
    <property type="entry name" value="WD40 repeat-like"/>
    <property type="match status" value="2"/>
</dbReference>
<comment type="subcellular location">
    <subcellularLocation>
        <location evidence="1">Cytoplasm</location>
        <location evidence="1">Cytoskeleton</location>
        <location evidence="1">Cilium axoneme</location>
    </subcellularLocation>
</comment>
<feature type="coiled-coil region" evidence="10">
    <location>
        <begin position="1440"/>
        <end position="1487"/>
    </location>
</feature>
<keyword evidence="7" id="KW-0966">Cell projection</keyword>
<evidence type="ECO:0000256" key="5">
    <source>
        <dbReference type="ARBA" id="ARBA00023054"/>
    </source>
</evidence>
<sequence length="1550" mass="177552">MVLQHMVSPLLQLSFPGLELKNELKGDAHLDYTSLTLSDGGPYLGCCSSLPEYSITVWDWENAEVICTKSQAGQDVISLEFNPMNWLQLCALGTTTLTVWNIEKCGSFHLMKPRLIQLPATNGAFAEELPHTPTKNSFIPEMSLSPISELSKMKPIGYESSLPTGATITPSALCWTAASQLYVGCAEGYLLLVDPENLSVSVLFNPAAADAIPELQNFHFQALTLSSNGLIAVGKETVVHCLHIRGTQPSITQTWQLERPVSAAILSPDKGTLLLSSNTGQIYLLNPAESDQIKKVLDVLSGNFLTAALLRTGKNVCVSLRERGVLQLWASDGTCLSSLPLQTEVTSLACCPIAHYAAVGTASGKILFIDLDNEKQLRLVHEVYLYHTAVDHLVFDQEGRYLLCGGSDLHLYVLDARPSMRFSVIGYVDVPGCILSLSTQSLGSSEEVKFLALCAAQEDKNDDASLLIMFSLPIRSIAGSDCVDRQGCLYDLKVFRYKVPLPLTSCALGDTDGLPSQQMVQLQPKEEVRGHQLGPVSLVLSPDCMWLASVGRDGLLRIRPTASMEKYCELWCHSCRLGGARSVSFSADGHTVVTTGFKDGSLQCTNLRPSSRIKDAYNEEDNNLTQYHQAMSLSLQIAFNSENPVLVTLPVWGQETPVSCKKTEENVVGCATTIDVMEQDKSYLPTPLNSTWLESRQDAIVKEDIKQHSETKKALRETVRELRETIHKMVRENETIPEEQFNLDVEEQRRLEAMVEQEAEKVKAEIEQDVIEKCYLRDVLKRECWDSIMIKCRSIKAFHSEMTKNYPLKERTEKELEDLRRVQNMRKIEKAACRLKNSSSEQNEEREEEGHEAESAVLSGRFSAELGYSSSYIYNQFSLQTIEQRINQIILLQDVIYSIKMAFNSDFEALHRRKVQELKRLQGRNKHIRDIMLELDIKQKLWEPSLTNSEWPERLLTVEDSEIKAEKCLNPEQKKQEERRRLEESRLTAQVDDSRERALDDMMEGVLEVKKVNILKMEIPPPEFVLTKPDIQWSEEEKNVYKEYERNMKDLSEEKEKYKRALEIEMKKLQESIKDATEKFEETLMKLYERKLKCTVAINQEELKITYLADSVLTVEEMNNQERELRLKLERMSAHKIKTEEDLNRFKDEVDQCQYEYDSIVAEDKVLNIEFRRGFTDLPNRVNDQLYKLFKRRPRVQRLRAQTENATNLFKEHHLNGSQAPDGFSQMLKDMEELDAPENMPEEINLSIWERFCFVRKTKVESEQRIKMKAQDLAEMQAFLKSREDEDNAAQEEINKIFETLLSLQKKRNQHLMNTPVQVVLKQGQLDTSTADRTADRAGTDYILLHNSVVDHLGKNNRMFAKQKVASMEARSKVRKYIIQLEWEHRVLNKKIEDLNDKKKDIKMLHLTKEQQDTKYRSKEQNACRLETISMLEKTIAFTKKSHERSIQQHMKKCERINKKIKTEQSITALEQELSHLQAAVAEMRHIYKASATEENEAADREERYQEIIQKCNLEDLARAQSEDLDFFCKEVERLERRNFPSLDQLKHNS</sequence>
<evidence type="ECO:0000256" key="8">
    <source>
        <dbReference type="ARBA" id="ARBA00023605"/>
    </source>
</evidence>
<evidence type="ECO:0000256" key="6">
    <source>
        <dbReference type="ARBA" id="ARBA00023212"/>
    </source>
</evidence>
<evidence type="ECO:0000313" key="12">
    <source>
        <dbReference type="EMBL" id="KAK5623470.1"/>
    </source>
</evidence>
<evidence type="ECO:0000256" key="9">
    <source>
        <dbReference type="ARBA" id="ARBA00023662"/>
    </source>
</evidence>
<feature type="coiled-coil region" evidence="10">
    <location>
        <begin position="1378"/>
        <end position="1405"/>
    </location>
</feature>
<keyword evidence="3" id="KW-0853">WD repeat</keyword>
<protein>
    <recommendedName>
        <fullName evidence="9">Cilia- and flagella-associated protein 43</fullName>
    </recommendedName>
</protein>
<keyword evidence="4" id="KW-0677">Repeat</keyword>
<dbReference type="InterPro" id="IPR015943">
    <property type="entry name" value="WD40/YVTN_repeat-like_dom_sf"/>
</dbReference>
<evidence type="ECO:0000256" key="10">
    <source>
        <dbReference type="SAM" id="Coils"/>
    </source>
</evidence>
<name>A0AAV9SRF7_9TELE</name>
<evidence type="ECO:0000256" key="3">
    <source>
        <dbReference type="ARBA" id="ARBA00022574"/>
    </source>
</evidence>
<reference evidence="12 13" key="1">
    <citation type="submission" date="2021-06" db="EMBL/GenBank/DDBJ databases">
        <authorList>
            <person name="Palmer J.M."/>
        </authorList>
    </citation>
    <scope>NUCLEOTIDE SEQUENCE [LARGE SCALE GENOMIC DNA]</scope>
    <source>
        <strain evidence="12 13">MEX-2019</strain>
        <tissue evidence="12">Muscle</tissue>
    </source>
</reference>
<dbReference type="Pfam" id="PF00400">
    <property type="entry name" value="WD40"/>
    <property type="match status" value="1"/>
</dbReference>
<dbReference type="Proteomes" id="UP001311232">
    <property type="component" value="Unassembled WGS sequence"/>
</dbReference>
<keyword evidence="5 10" id="KW-0175">Coiled coil</keyword>
<evidence type="ECO:0000256" key="7">
    <source>
        <dbReference type="ARBA" id="ARBA00023273"/>
    </source>
</evidence>
<dbReference type="Gene3D" id="2.130.10.10">
    <property type="entry name" value="YVTN repeat-like/Quinoprotein amine dehydrogenase"/>
    <property type="match status" value="3"/>
</dbReference>
<organism evidence="12 13">
    <name type="scientific">Crenichthys baileyi</name>
    <name type="common">White River springfish</name>
    <dbReference type="NCBI Taxonomy" id="28760"/>
    <lineage>
        <taxon>Eukaryota</taxon>
        <taxon>Metazoa</taxon>
        <taxon>Chordata</taxon>
        <taxon>Craniata</taxon>
        <taxon>Vertebrata</taxon>
        <taxon>Euteleostomi</taxon>
        <taxon>Actinopterygii</taxon>
        <taxon>Neopterygii</taxon>
        <taxon>Teleostei</taxon>
        <taxon>Neoteleostei</taxon>
        <taxon>Acanthomorphata</taxon>
        <taxon>Ovalentaria</taxon>
        <taxon>Atherinomorphae</taxon>
        <taxon>Cyprinodontiformes</taxon>
        <taxon>Goodeidae</taxon>
        <taxon>Crenichthys</taxon>
    </lineage>
</organism>
<keyword evidence="2" id="KW-0963">Cytoplasm</keyword>
<evidence type="ECO:0000256" key="2">
    <source>
        <dbReference type="ARBA" id="ARBA00022490"/>
    </source>
</evidence>
<feature type="coiled-coil region" evidence="10">
    <location>
        <begin position="705"/>
        <end position="765"/>
    </location>
</feature>
<dbReference type="InterPro" id="IPR001680">
    <property type="entry name" value="WD40_rpt"/>
</dbReference>
<feature type="coiled-coil region" evidence="10">
    <location>
        <begin position="1115"/>
        <end position="1149"/>
    </location>
</feature>
<dbReference type="PANTHER" id="PTHR14885:SF1">
    <property type="entry name" value="CILIA- AND FLAGELLA-ASSOCIATED PROTEIN 43"/>
    <property type="match status" value="1"/>
</dbReference>
<accession>A0AAV9SRF7</accession>
<dbReference type="EMBL" id="JAHHUM010000028">
    <property type="protein sequence ID" value="KAK5623470.1"/>
    <property type="molecule type" value="Genomic_DNA"/>
</dbReference>
<dbReference type="SMART" id="SM00320">
    <property type="entry name" value="WD40"/>
    <property type="match status" value="5"/>
</dbReference>
<keyword evidence="6" id="KW-0206">Cytoskeleton</keyword>